<feature type="chain" id="PRO_5006164846" description="Secreted protein" evidence="1">
    <location>
        <begin position="24"/>
        <end position="60"/>
    </location>
</feature>
<keyword evidence="1" id="KW-0732">Signal</keyword>
<evidence type="ECO:0000313" key="3">
    <source>
        <dbReference type="Proteomes" id="UP000050356"/>
    </source>
</evidence>
<evidence type="ECO:0008006" key="4">
    <source>
        <dbReference type="Google" id="ProtNLM"/>
    </source>
</evidence>
<sequence length="60" mass="6634">MSMRFSRVLLVGCLSLISLPSLAETVSNLYQVREPVTGQSPDERTRATQVAVETLVLRLT</sequence>
<gene>
    <name evidence="2" type="ORF">ALO50_05166</name>
</gene>
<dbReference type="AlphaFoldDB" id="A0A0P9P2F1"/>
<evidence type="ECO:0000313" key="2">
    <source>
        <dbReference type="EMBL" id="KPW92115.1"/>
    </source>
</evidence>
<dbReference type="Proteomes" id="UP000050356">
    <property type="component" value="Unassembled WGS sequence"/>
</dbReference>
<evidence type="ECO:0000256" key="1">
    <source>
        <dbReference type="SAM" id="SignalP"/>
    </source>
</evidence>
<dbReference type="Pfam" id="PF09839">
    <property type="entry name" value="DUF2066"/>
    <property type="match status" value="1"/>
</dbReference>
<reference evidence="2 3" key="1">
    <citation type="submission" date="2015-09" db="EMBL/GenBank/DDBJ databases">
        <title>Genome announcement of multiple Pseudomonas syringae strains.</title>
        <authorList>
            <person name="Thakur S."/>
            <person name="Wang P.W."/>
            <person name="Gong Y."/>
            <person name="Weir B.S."/>
            <person name="Guttman D.S."/>
        </authorList>
    </citation>
    <scope>NUCLEOTIDE SEQUENCE [LARGE SCALE GENOMIC DNA]</scope>
    <source>
        <strain evidence="2 3">ICMP17524</strain>
    </source>
</reference>
<organism evidence="2 3">
    <name type="scientific">Pseudomonas syringae pv. cerasicola</name>
    <dbReference type="NCBI Taxonomy" id="264451"/>
    <lineage>
        <taxon>Bacteria</taxon>
        <taxon>Pseudomonadati</taxon>
        <taxon>Pseudomonadota</taxon>
        <taxon>Gammaproteobacteria</taxon>
        <taxon>Pseudomonadales</taxon>
        <taxon>Pseudomonadaceae</taxon>
        <taxon>Pseudomonas</taxon>
        <taxon>Pseudomonas syringae</taxon>
    </lineage>
</organism>
<protein>
    <recommendedName>
        <fullName evidence="4">Secreted protein</fullName>
    </recommendedName>
</protein>
<feature type="signal peptide" evidence="1">
    <location>
        <begin position="1"/>
        <end position="23"/>
    </location>
</feature>
<dbReference type="EMBL" id="LJQA01000505">
    <property type="protein sequence ID" value="KPW92115.1"/>
    <property type="molecule type" value="Genomic_DNA"/>
</dbReference>
<accession>A0A0P9P2F1</accession>
<feature type="non-terminal residue" evidence="2">
    <location>
        <position position="60"/>
    </location>
</feature>
<name>A0A0P9P2F1_PSESX</name>
<comment type="caution">
    <text evidence="2">The sequence shown here is derived from an EMBL/GenBank/DDBJ whole genome shotgun (WGS) entry which is preliminary data.</text>
</comment>
<proteinExistence type="predicted"/>
<dbReference type="InterPro" id="IPR018642">
    <property type="entry name" value="DUF2066"/>
</dbReference>